<feature type="transmembrane region" description="Helical" evidence="6">
    <location>
        <begin position="108"/>
        <end position="127"/>
    </location>
</feature>
<evidence type="ECO:0000256" key="3">
    <source>
        <dbReference type="ARBA" id="ARBA00022692"/>
    </source>
</evidence>
<dbReference type="PANTHER" id="PTHR35007">
    <property type="entry name" value="INTEGRAL MEMBRANE PROTEIN-RELATED"/>
    <property type="match status" value="1"/>
</dbReference>
<evidence type="ECO:0000256" key="1">
    <source>
        <dbReference type="ARBA" id="ARBA00004651"/>
    </source>
</evidence>
<proteinExistence type="predicted"/>
<evidence type="ECO:0000259" key="7">
    <source>
        <dbReference type="Pfam" id="PF00482"/>
    </source>
</evidence>
<reference evidence="8 9" key="1">
    <citation type="journal article" date="2019" name="Int. J. Syst. Evol. Microbiol.">
        <title>The Global Catalogue of Microorganisms (GCM) 10K type strain sequencing project: providing services to taxonomists for standard genome sequencing and annotation.</title>
        <authorList>
            <consortium name="The Broad Institute Genomics Platform"/>
            <consortium name="The Broad Institute Genome Sequencing Center for Infectious Disease"/>
            <person name="Wu L."/>
            <person name="Ma J."/>
        </authorList>
    </citation>
    <scope>NUCLEOTIDE SEQUENCE [LARGE SCALE GENOMIC DNA]</scope>
    <source>
        <strain evidence="8 9">JCM 13595</strain>
    </source>
</reference>
<organism evidence="8 9">
    <name type="scientific">Yaniella flava</name>
    <dbReference type="NCBI Taxonomy" id="287930"/>
    <lineage>
        <taxon>Bacteria</taxon>
        <taxon>Bacillati</taxon>
        <taxon>Actinomycetota</taxon>
        <taxon>Actinomycetes</taxon>
        <taxon>Micrococcales</taxon>
        <taxon>Micrococcaceae</taxon>
        <taxon>Yaniella</taxon>
    </lineage>
</organism>
<dbReference type="InterPro" id="IPR018076">
    <property type="entry name" value="T2SS_GspF_dom"/>
</dbReference>
<feature type="domain" description="Type II secretion system protein GspF" evidence="7">
    <location>
        <begin position="174"/>
        <end position="299"/>
    </location>
</feature>
<protein>
    <submittedName>
        <fullName evidence="8">Type II secretion system F family protein</fullName>
    </submittedName>
</protein>
<evidence type="ECO:0000256" key="2">
    <source>
        <dbReference type="ARBA" id="ARBA00022475"/>
    </source>
</evidence>
<keyword evidence="5 6" id="KW-0472">Membrane</keyword>
<name>A0ABN2U9C0_9MICC</name>
<sequence>MTATLWLAIGLASIGGIGLTMLAMVALRFNKPTLVQRVAPQMRGPARTHQTEPQSLTALGTLSTITAPIIQSGVNQLNRLNLGNIQLNARLAQAGSRLNIADYRAQQLVMAVAAAAVATAGCIWAAINHALHPLLGLVLVLTATILAFFARDNLLTTQINRRRAKILAEFPTIAELLALSVAAGDSARGALERVATTANGELAYEFSIVLADIRSGDGLTTALKACSDRLQLNPVERFIAGLTVAHERGTPLATVLHAQATDVRELTKRELLEVAGKKEIGMLVPLIFGVLPLTVVFAVFPGLSLLNIGL</sequence>
<dbReference type="Pfam" id="PF00482">
    <property type="entry name" value="T2SSF"/>
    <property type="match status" value="1"/>
</dbReference>
<evidence type="ECO:0000313" key="8">
    <source>
        <dbReference type="EMBL" id="GAA2030576.1"/>
    </source>
</evidence>
<dbReference type="RefSeq" id="WP_343956350.1">
    <property type="nucleotide sequence ID" value="NZ_BAAAMN010000013.1"/>
</dbReference>
<feature type="transmembrane region" description="Helical" evidence="6">
    <location>
        <begin position="133"/>
        <end position="154"/>
    </location>
</feature>
<comment type="subcellular location">
    <subcellularLocation>
        <location evidence="1">Cell membrane</location>
        <topology evidence="1">Multi-pass membrane protein</topology>
    </subcellularLocation>
</comment>
<evidence type="ECO:0000313" key="9">
    <source>
        <dbReference type="Proteomes" id="UP001501461"/>
    </source>
</evidence>
<keyword evidence="4 6" id="KW-1133">Transmembrane helix</keyword>
<keyword evidence="2" id="KW-1003">Cell membrane</keyword>
<feature type="transmembrane region" description="Helical" evidence="6">
    <location>
        <begin position="6"/>
        <end position="27"/>
    </location>
</feature>
<accession>A0ABN2U9C0</accession>
<comment type="caution">
    <text evidence="8">The sequence shown here is derived from an EMBL/GenBank/DDBJ whole genome shotgun (WGS) entry which is preliminary data.</text>
</comment>
<dbReference type="EMBL" id="BAAAMN010000013">
    <property type="protein sequence ID" value="GAA2030576.1"/>
    <property type="molecule type" value="Genomic_DNA"/>
</dbReference>
<dbReference type="PANTHER" id="PTHR35007:SF2">
    <property type="entry name" value="PILUS ASSEMBLE PROTEIN"/>
    <property type="match status" value="1"/>
</dbReference>
<gene>
    <name evidence="8" type="ORF">GCM10009720_08480</name>
</gene>
<feature type="transmembrane region" description="Helical" evidence="6">
    <location>
        <begin position="280"/>
        <end position="300"/>
    </location>
</feature>
<evidence type="ECO:0000256" key="6">
    <source>
        <dbReference type="SAM" id="Phobius"/>
    </source>
</evidence>
<evidence type="ECO:0000256" key="5">
    <source>
        <dbReference type="ARBA" id="ARBA00023136"/>
    </source>
</evidence>
<keyword evidence="3 6" id="KW-0812">Transmembrane</keyword>
<evidence type="ECO:0000256" key="4">
    <source>
        <dbReference type="ARBA" id="ARBA00022989"/>
    </source>
</evidence>
<keyword evidence="9" id="KW-1185">Reference proteome</keyword>
<dbReference type="Proteomes" id="UP001501461">
    <property type="component" value="Unassembled WGS sequence"/>
</dbReference>